<dbReference type="InterPro" id="IPR036617">
    <property type="entry name" value="BAF_sf"/>
</dbReference>
<protein>
    <recommendedName>
        <fullName evidence="5">Barrier-to-autointegration factor</fullName>
    </recommendedName>
</protein>
<dbReference type="Gene3D" id="1.10.150.40">
    <property type="entry name" value="Barrier-to-autointegration factor, BAF"/>
    <property type="match status" value="2"/>
</dbReference>
<dbReference type="PANTHER" id="PTHR47507">
    <property type="entry name" value="BARRIER TO AUTOINTEGRATION FACTOR 2"/>
    <property type="match status" value="1"/>
</dbReference>
<reference evidence="3 4" key="1">
    <citation type="submission" date="2024-02" db="EMBL/GenBank/DDBJ databases">
        <title>Chromosome-scale genome assembly of the rough periwinkle Littorina saxatilis.</title>
        <authorList>
            <person name="De Jode A."/>
            <person name="Faria R."/>
            <person name="Formenti G."/>
            <person name="Sims Y."/>
            <person name="Smith T.P."/>
            <person name="Tracey A."/>
            <person name="Wood J.M.D."/>
            <person name="Zagrodzka Z.B."/>
            <person name="Johannesson K."/>
            <person name="Butlin R.K."/>
            <person name="Leder E.H."/>
        </authorList>
    </citation>
    <scope>NUCLEOTIDE SEQUENCE [LARGE SCALE GENOMIC DNA]</scope>
    <source>
        <strain evidence="3">Snail1</strain>
        <tissue evidence="3">Muscle</tissue>
    </source>
</reference>
<evidence type="ECO:0000256" key="1">
    <source>
        <dbReference type="ARBA" id="ARBA00004123"/>
    </source>
</evidence>
<dbReference type="GO" id="GO:0005634">
    <property type="term" value="C:nucleus"/>
    <property type="evidence" value="ECO:0007669"/>
    <property type="project" value="UniProtKB-SubCell"/>
</dbReference>
<dbReference type="SUPFAM" id="SSF47798">
    <property type="entry name" value="Barrier-to-autointegration factor, BAF"/>
    <property type="match status" value="2"/>
</dbReference>
<proteinExistence type="predicted"/>
<dbReference type="InterPro" id="IPR004122">
    <property type="entry name" value="BAF_prot"/>
</dbReference>
<dbReference type="Pfam" id="PF02961">
    <property type="entry name" value="SAM_BAF"/>
    <property type="match status" value="2"/>
</dbReference>
<evidence type="ECO:0000313" key="4">
    <source>
        <dbReference type="Proteomes" id="UP001374579"/>
    </source>
</evidence>
<dbReference type="InterPro" id="IPR051387">
    <property type="entry name" value="BAF"/>
</dbReference>
<dbReference type="GO" id="GO:0003677">
    <property type="term" value="F:DNA binding"/>
    <property type="evidence" value="ECO:0007669"/>
    <property type="project" value="InterPro"/>
</dbReference>
<dbReference type="PANTHER" id="PTHR47507:SF6">
    <property type="entry name" value="BARRIER-TO-AUTOINTEGRATION FACTOR"/>
    <property type="match status" value="1"/>
</dbReference>
<organism evidence="3 4">
    <name type="scientific">Littorina saxatilis</name>
    <dbReference type="NCBI Taxonomy" id="31220"/>
    <lineage>
        <taxon>Eukaryota</taxon>
        <taxon>Metazoa</taxon>
        <taxon>Spiralia</taxon>
        <taxon>Lophotrochozoa</taxon>
        <taxon>Mollusca</taxon>
        <taxon>Gastropoda</taxon>
        <taxon>Caenogastropoda</taxon>
        <taxon>Littorinimorpha</taxon>
        <taxon>Littorinoidea</taxon>
        <taxon>Littorinidae</taxon>
        <taxon>Littorina</taxon>
    </lineage>
</organism>
<keyword evidence="2" id="KW-0539">Nucleus</keyword>
<comment type="caution">
    <text evidence="3">The sequence shown here is derived from an EMBL/GenBank/DDBJ whole genome shotgun (WGS) entry which is preliminary data.</text>
</comment>
<evidence type="ECO:0000313" key="3">
    <source>
        <dbReference type="EMBL" id="KAK7103277.1"/>
    </source>
</evidence>
<evidence type="ECO:0008006" key="5">
    <source>
        <dbReference type="Google" id="ProtNLM"/>
    </source>
</evidence>
<dbReference type="EMBL" id="JBAMIC010000008">
    <property type="protein sequence ID" value="KAK7103277.1"/>
    <property type="molecule type" value="Genomic_DNA"/>
</dbReference>
<dbReference type="GO" id="GO:0000793">
    <property type="term" value="C:condensed chromosome"/>
    <property type="evidence" value="ECO:0007669"/>
    <property type="project" value="TreeGrafter"/>
</dbReference>
<sequence length="209" mass="24084">MREKCAANRRQADECYACLKEWTHRNIPKMHDLAYEQVTNIPCLQGPLSERLSNAGFRYAKDIFGLYLQQGEDQEKFTAWLVETHEANDHQAAQCFTFLQEWSGRQFRERNPLLAAGQGAGGQTTQKHRTFVNEPMGDKDVTHLPGIGQVTGRKMNDEGFKKAKKVLRQFIKLDDQGEFTIWLTESFGASRRQAKLCFDGLKEYSDYHM</sequence>
<dbReference type="SMART" id="SM01023">
    <property type="entry name" value="BAF"/>
    <property type="match status" value="2"/>
</dbReference>
<name>A0AAN9GCK0_9CAEN</name>
<keyword evidence="4" id="KW-1185">Reference proteome</keyword>
<gene>
    <name evidence="3" type="ORF">V1264_018209</name>
</gene>
<accession>A0AAN9GCK0</accession>
<dbReference type="GO" id="GO:0051276">
    <property type="term" value="P:chromosome organization"/>
    <property type="evidence" value="ECO:0007669"/>
    <property type="project" value="TreeGrafter"/>
</dbReference>
<comment type="subcellular location">
    <subcellularLocation>
        <location evidence="1">Nucleus</location>
    </subcellularLocation>
</comment>
<dbReference type="Proteomes" id="UP001374579">
    <property type="component" value="Unassembled WGS sequence"/>
</dbReference>
<evidence type="ECO:0000256" key="2">
    <source>
        <dbReference type="ARBA" id="ARBA00023242"/>
    </source>
</evidence>
<dbReference type="AlphaFoldDB" id="A0AAN9GCK0"/>